<dbReference type="Gene3D" id="3.40.1190.10">
    <property type="entry name" value="Mur-like, catalytic domain"/>
    <property type="match status" value="1"/>
</dbReference>
<organism evidence="24 25">
    <name type="scientific">Alkalimonas cellulosilytica</name>
    <dbReference type="NCBI Taxonomy" id="3058395"/>
    <lineage>
        <taxon>Bacteria</taxon>
        <taxon>Pseudomonadati</taxon>
        <taxon>Pseudomonadota</taxon>
        <taxon>Gammaproteobacteria</taxon>
        <taxon>Alkalimonas</taxon>
    </lineage>
</organism>
<keyword evidence="25" id="KW-1185">Reference proteome</keyword>
<dbReference type="Pfam" id="PF02875">
    <property type="entry name" value="Mur_ligase_C"/>
    <property type="match status" value="1"/>
</dbReference>
<keyword evidence="12" id="KW-0460">Magnesium</keyword>
<dbReference type="GO" id="GO:0004326">
    <property type="term" value="F:tetrahydrofolylpolyglutamate synthase activity"/>
    <property type="evidence" value="ECO:0007669"/>
    <property type="project" value="UniProtKB-EC"/>
</dbReference>
<feature type="domain" description="Mur ligase central" evidence="23">
    <location>
        <begin position="57"/>
        <end position="204"/>
    </location>
</feature>
<evidence type="ECO:0000256" key="7">
    <source>
        <dbReference type="ARBA" id="ARBA00019357"/>
    </source>
</evidence>
<evidence type="ECO:0000256" key="17">
    <source>
        <dbReference type="ARBA" id="ARBA00047493"/>
    </source>
</evidence>
<evidence type="ECO:0000256" key="15">
    <source>
        <dbReference type="ARBA" id="ARBA00030592"/>
    </source>
</evidence>
<keyword evidence="11 21" id="KW-0067">ATP-binding</keyword>
<dbReference type="InterPro" id="IPR036615">
    <property type="entry name" value="Mur_ligase_C_dom_sf"/>
</dbReference>
<evidence type="ECO:0000259" key="22">
    <source>
        <dbReference type="Pfam" id="PF02875"/>
    </source>
</evidence>
<evidence type="ECO:0000256" key="20">
    <source>
        <dbReference type="ARBA" id="ARBA00049161"/>
    </source>
</evidence>
<reference evidence="24 25" key="1">
    <citation type="submission" date="2023-07" db="EMBL/GenBank/DDBJ databases">
        <title>Alkalimonas sp., MEB108 novel, alkaliphilic bacterium isolated from Lonar Lake, India.</title>
        <authorList>
            <person name="Joshi A."/>
            <person name="Thite S."/>
        </authorList>
    </citation>
    <scope>NUCLEOTIDE SEQUENCE [LARGE SCALE GENOMIC DNA]</scope>
    <source>
        <strain evidence="24 25">MEB108</strain>
    </source>
</reference>
<dbReference type="NCBIfam" id="NF008101">
    <property type="entry name" value="PRK10846.1"/>
    <property type="match status" value="1"/>
</dbReference>
<dbReference type="PANTHER" id="PTHR11136:SF0">
    <property type="entry name" value="DIHYDROFOLATE SYNTHETASE-RELATED"/>
    <property type="match status" value="1"/>
</dbReference>
<evidence type="ECO:0000256" key="4">
    <source>
        <dbReference type="ARBA" id="ARBA00008276"/>
    </source>
</evidence>
<comment type="pathway">
    <text evidence="3">Cofactor biosynthesis; tetrahydrofolylpolyglutamate biosynthesis.</text>
</comment>
<dbReference type="EC" id="6.3.2.12" evidence="5"/>
<comment type="catalytic activity">
    <reaction evidence="19">
        <text>(6R)-5,10-methylenetetrahydrofolyl-(gamma-L-Glu)(n) + L-glutamate + ATP = (6R)-5,10-methylenetetrahydrofolyl-(gamma-L-Glu)(n+1) + ADP + phosphate + H(+)</text>
        <dbReference type="Rhea" id="RHEA:51912"/>
        <dbReference type="Rhea" id="RHEA-COMP:13257"/>
        <dbReference type="Rhea" id="RHEA-COMP:13258"/>
        <dbReference type="ChEBI" id="CHEBI:15378"/>
        <dbReference type="ChEBI" id="CHEBI:29985"/>
        <dbReference type="ChEBI" id="CHEBI:30616"/>
        <dbReference type="ChEBI" id="CHEBI:43474"/>
        <dbReference type="ChEBI" id="CHEBI:136572"/>
        <dbReference type="ChEBI" id="CHEBI:456216"/>
        <dbReference type="EC" id="6.3.2.17"/>
    </reaction>
</comment>
<dbReference type="Gene3D" id="3.90.190.20">
    <property type="entry name" value="Mur ligase, C-terminal domain"/>
    <property type="match status" value="1"/>
</dbReference>
<dbReference type="Pfam" id="PF08245">
    <property type="entry name" value="Mur_ligase_M"/>
    <property type="match status" value="1"/>
</dbReference>
<accession>A0ABU7J6I5</accession>
<evidence type="ECO:0000259" key="23">
    <source>
        <dbReference type="Pfam" id="PF08245"/>
    </source>
</evidence>
<sequence>MSTLTSLTSQSCQTLDDWLCFIEQQHPQHKIELGLERVRQVAERAGLQQLPGRVVLIAGTNGKGTTARCMEQLLLAQGLTVAVYSSPHLLRFNERLRFNLQDATDADWIRALAFIEQLRQDIELTYFEFTTLAAFYLIKDFQPDIALIEVGLGGRLDATNIVEPELSILTTIDLDHQDWLGPDREAIGREKAGVFRANQVAVVAEQQLPASVVDVAACLGTQLLRAGQDYHWQAGQNSWSWHSASVALTELPLLSIPLQNAATALMALQQLGLLSEMPAQITQALAEVSLAGRMHWLQQKPAVLLDVAHNPQSIQYLAEQLKTLRIGHRRLIALCGMMTDKIKPGALDALLELIDHWVLVSLPRPRGAAAELLLSILPDNCSVSCFNDVQSGFEQTLQQLQQDDLLLVFGSFVTVSAVLGLSTALPEAK</sequence>
<dbReference type="RefSeq" id="WP_330128724.1">
    <property type="nucleotide sequence ID" value="NZ_JAUHLI010000008.1"/>
</dbReference>
<evidence type="ECO:0000256" key="13">
    <source>
        <dbReference type="ARBA" id="ARBA00022909"/>
    </source>
</evidence>
<evidence type="ECO:0000256" key="11">
    <source>
        <dbReference type="ARBA" id="ARBA00022840"/>
    </source>
</evidence>
<protein>
    <recommendedName>
        <fullName evidence="7">Dihydrofolate synthase/folylpolyglutamate synthase</fullName>
        <ecNumber evidence="5">6.3.2.12</ecNumber>
        <ecNumber evidence="6">6.3.2.17</ecNumber>
    </recommendedName>
    <alternativeName>
        <fullName evidence="16">Folylpoly-gamma-glutamate synthetase-dihydrofolate synthetase</fullName>
    </alternativeName>
    <alternativeName>
        <fullName evidence="14">Folylpolyglutamate synthetase</fullName>
    </alternativeName>
    <alternativeName>
        <fullName evidence="15">Tetrahydrofolylpolyglutamate synthase</fullName>
    </alternativeName>
</protein>
<dbReference type="PANTHER" id="PTHR11136">
    <property type="entry name" value="FOLYLPOLYGLUTAMATE SYNTHASE-RELATED"/>
    <property type="match status" value="1"/>
</dbReference>
<dbReference type="InterPro" id="IPR018109">
    <property type="entry name" value="Folylpolyglutamate_synth_CS"/>
</dbReference>
<keyword evidence="8 21" id="KW-0436">Ligase</keyword>
<feature type="domain" description="Mur ligase C-terminal" evidence="22">
    <location>
        <begin position="292"/>
        <end position="412"/>
    </location>
</feature>
<comment type="caution">
    <text evidence="24">The sequence shown here is derived from an EMBL/GenBank/DDBJ whole genome shotgun (WGS) entry which is preliminary data.</text>
</comment>
<comment type="function">
    <text evidence="1">Functions in two distinct reactions of the de novo folate biosynthetic pathway. Catalyzes the addition of a glutamate residue to dihydropteroate (7,8-dihydropteroate or H2Pte) to form dihydrofolate (7,8-dihydrofolate monoglutamate or H2Pte-Glu). Also catalyzes successive additions of L-glutamate to tetrahydrofolate or 10-formyltetrahydrofolate or 5,10-methylenetetrahydrofolate, leading to folylpolyglutamate derivatives.</text>
</comment>
<dbReference type="InterPro" id="IPR036565">
    <property type="entry name" value="Mur-like_cat_sf"/>
</dbReference>
<dbReference type="InterPro" id="IPR004101">
    <property type="entry name" value="Mur_ligase_C"/>
</dbReference>
<comment type="catalytic activity">
    <reaction evidence="20">
        <text>7,8-dihydropteroate + L-glutamate + ATP = 7,8-dihydrofolate + ADP + phosphate + H(+)</text>
        <dbReference type="Rhea" id="RHEA:23584"/>
        <dbReference type="ChEBI" id="CHEBI:15378"/>
        <dbReference type="ChEBI" id="CHEBI:17839"/>
        <dbReference type="ChEBI" id="CHEBI:29985"/>
        <dbReference type="ChEBI" id="CHEBI:30616"/>
        <dbReference type="ChEBI" id="CHEBI:43474"/>
        <dbReference type="ChEBI" id="CHEBI:57451"/>
        <dbReference type="ChEBI" id="CHEBI:456216"/>
        <dbReference type="EC" id="6.3.2.12"/>
    </reaction>
</comment>
<evidence type="ECO:0000256" key="19">
    <source>
        <dbReference type="ARBA" id="ARBA00049035"/>
    </source>
</evidence>
<comment type="similarity">
    <text evidence="4 21">Belongs to the folylpolyglutamate synthase family.</text>
</comment>
<dbReference type="Proteomes" id="UP001336314">
    <property type="component" value="Unassembled WGS sequence"/>
</dbReference>
<dbReference type="InterPro" id="IPR001645">
    <property type="entry name" value="Folylpolyglutamate_synth"/>
</dbReference>
<dbReference type="GO" id="GO:0008841">
    <property type="term" value="F:dihydrofolate synthase activity"/>
    <property type="evidence" value="ECO:0007669"/>
    <property type="project" value="UniProtKB-EC"/>
</dbReference>
<evidence type="ECO:0000256" key="8">
    <source>
        <dbReference type="ARBA" id="ARBA00022598"/>
    </source>
</evidence>
<evidence type="ECO:0000256" key="1">
    <source>
        <dbReference type="ARBA" id="ARBA00002714"/>
    </source>
</evidence>
<keyword evidence="9" id="KW-0479">Metal-binding</keyword>
<keyword evidence="10 21" id="KW-0547">Nucleotide-binding</keyword>
<dbReference type="PIRSF" id="PIRSF001563">
    <property type="entry name" value="Folylpolyglu_synth"/>
    <property type="match status" value="1"/>
</dbReference>
<evidence type="ECO:0000313" key="24">
    <source>
        <dbReference type="EMBL" id="MEE2001627.1"/>
    </source>
</evidence>
<evidence type="ECO:0000256" key="3">
    <source>
        <dbReference type="ARBA" id="ARBA00005150"/>
    </source>
</evidence>
<comment type="pathway">
    <text evidence="2">Cofactor biosynthesis; tetrahydrofolate biosynthesis; 7,8-dihydrofolate from 2-amino-4-hydroxy-6-hydroxymethyl-7,8-dihydropteridine diphosphate and 4-aminobenzoate: step 2/2.</text>
</comment>
<name>A0ABU7J6I5_9GAMM</name>
<evidence type="ECO:0000256" key="12">
    <source>
        <dbReference type="ARBA" id="ARBA00022842"/>
    </source>
</evidence>
<dbReference type="NCBIfam" id="TIGR01499">
    <property type="entry name" value="folC"/>
    <property type="match status" value="1"/>
</dbReference>
<gene>
    <name evidence="24" type="primary">folC</name>
    <name evidence="24" type="ORF">QWY20_09200</name>
</gene>
<evidence type="ECO:0000256" key="5">
    <source>
        <dbReference type="ARBA" id="ARBA00013023"/>
    </source>
</evidence>
<comment type="catalytic activity">
    <reaction evidence="17">
        <text>(6S)-5,6,7,8-tetrahydrofolyl-(gamma-L-Glu)(n) + L-glutamate + ATP = (6S)-5,6,7,8-tetrahydrofolyl-(gamma-L-Glu)(n+1) + ADP + phosphate + H(+)</text>
        <dbReference type="Rhea" id="RHEA:10580"/>
        <dbReference type="Rhea" id="RHEA-COMP:14738"/>
        <dbReference type="Rhea" id="RHEA-COMP:14740"/>
        <dbReference type="ChEBI" id="CHEBI:15378"/>
        <dbReference type="ChEBI" id="CHEBI:29985"/>
        <dbReference type="ChEBI" id="CHEBI:30616"/>
        <dbReference type="ChEBI" id="CHEBI:43474"/>
        <dbReference type="ChEBI" id="CHEBI:141005"/>
        <dbReference type="ChEBI" id="CHEBI:456216"/>
        <dbReference type="EC" id="6.3.2.17"/>
    </reaction>
</comment>
<evidence type="ECO:0000256" key="2">
    <source>
        <dbReference type="ARBA" id="ARBA00004799"/>
    </source>
</evidence>
<dbReference type="PROSITE" id="PS01011">
    <property type="entry name" value="FOLYLPOLYGLU_SYNT_1"/>
    <property type="match status" value="1"/>
</dbReference>
<dbReference type="SUPFAM" id="SSF53623">
    <property type="entry name" value="MurD-like peptide ligases, catalytic domain"/>
    <property type="match status" value="1"/>
</dbReference>
<proteinExistence type="inferred from homology"/>
<evidence type="ECO:0000256" key="6">
    <source>
        <dbReference type="ARBA" id="ARBA00013025"/>
    </source>
</evidence>
<dbReference type="InterPro" id="IPR013221">
    <property type="entry name" value="Mur_ligase_cen"/>
</dbReference>
<evidence type="ECO:0000256" key="16">
    <source>
        <dbReference type="ARBA" id="ARBA00032510"/>
    </source>
</evidence>
<evidence type="ECO:0000313" key="25">
    <source>
        <dbReference type="Proteomes" id="UP001336314"/>
    </source>
</evidence>
<dbReference type="SUPFAM" id="SSF53244">
    <property type="entry name" value="MurD-like peptide ligases, peptide-binding domain"/>
    <property type="match status" value="1"/>
</dbReference>
<evidence type="ECO:0000256" key="14">
    <source>
        <dbReference type="ARBA" id="ARBA00030048"/>
    </source>
</evidence>
<dbReference type="PROSITE" id="PS01012">
    <property type="entry name" value="FOLYLPOLYGLU_SYNT_2"/>
    <property type="match status" value="1"/>
</dbReference>
<comment type="catalytic activity">
    <reaction evidence="18">
        <text>10-formyltetrahydrofolyl-(gamma-L-Glu)(n) + L-glutamate + ATP = 10-formyltetrahydrofolyl-(gamma-L-Glu)(n+1) + ADP + phosphate + H(+)</text>
        <dbReference type="Rhea" id="RHEA:51904"/>
        <dbReference type="Rhea" id="RHEA-COMP:13088"/>
        <dbReference type="Rhea" id="RHEA-COMP:14300"/>
        <dbReference type="ChEBI" id="CHEBI:15378"/>
        <dbReference type="ChEBI" id="CHEBI:29985"/>
        <dbReference type="ChEBI" id="CHEBI:30616"/>
        <dbReference type="ChEBI" id="CHEBI:43474"/>
        <dbReference type="ChEBI" id="CHEBI:134413"/>
        <dbReference type="ChEBI" id="CHEBI:456216"/>
        <dbReference type="EC" id="6.3.2.17"/>
    </reaction>
</comment>
<evidence type="ECO:0000256" key="18">
    <source>
        <dbReference type="ARBA" id="ARBA00047808"/>
    </source>
</evidence>
<evidence type="ECO:0000256" key="21">
    <source>
        <dbReference type="PIRNR" id="PIRNR001563"/>
    </source>
</evidence>
<keyword evidence="13" id="KW-0289">Folate biosynthesis</keyword>
<dbReference type="EC" id="6.3.2.17" evidence="6"/>
<evidence type="ECO:0000256" key="10">
    <source>
        <dbReference type="ARBA" id="ARBA00022741"/>
    </source>
</evidence>
<dbReference type="EMBL" id="JAUHLI010000008">
    <property type="protein sequence ID" value="MEE2001627.1"/>
    <property type="molecule type" value="Genomic_DNA"/>
</dbReference>
<evidence type="ECO:0000256" key="9">
    <source>
        <dbReference type="ARBA" id="ARBA00022723"/>
    </source>
</evidence>